<feature type="domain" description="Tyr recombinase" evidence="11">
    <location>
        <begin position="116"/>
        <end position="301"/>
    </location>
</feature>
<dbReference type="Pfam" id="PF02899">
    <property type="entry name" value="Phage_int_SAM_1"/>
    <property type="match status" value="1"/>
</dbReference>
<dbReference type="InterPro" id="IPR011010">
    <property type="entry name" value="DNA_brk_join_enz"/>
</dbReference>
<gene>
    <name evidence="13" type="ORF">CKY01_16770</name>
    <name evidence="14" type="ORF">CKY01_16815</name>
</gene>
<proteinExistence type="predicted"/>
<dbReference type="RefSeq" id="WP_113026505.1">
    <property type="nucleotide sequence ID" value="NZ_CAWNWQ010000026.1"/>
</dbReference>
<keyword evidence="2" id="KW-0963">Cytoplasm</keyword>
<dbReference type="Gene3D" id="1.10.150.130">
    <property type="match status" value="1"/>
</dbReference>
<evidence type="ECO:0000256" key="5">
    <source>
        <dbReference type="ARBA" id="ARBA00022908"/>
    </source>
</evidence>
<dbReference type="Proteomes" id="UP000250870">
    <property type="component" value="Unassembled WGS sequence"/>
</dbReference>
<keyword evidence="7" id="KW-0233">DNA recombination</keyword>
<evidence type="ECO:0000256" key="6">
    <source>
        <dbReference type="ARBA" id="ARBA00023125"/>
    </source>
</evidence>
<keyword evidence="5" id="KW-0229">DNA integration</keyword>
<evidence type="ECO:0000313" key="15">
    <source>
        <dbReference type="Proteomes" id="UP000250870"/>
    </source>
</evidence>
<comment type="caution">
    <text evidence="14">The sequence shown here is derived from an EMBL/GenBank/DDBJ whole genome shotgun (WGS) entry which is preliminary data.</text>
</comment>
<evidence type="ECO:0000256" key="4">
    <source>
        <dbReference type="ARBA" id="ARBA00022829"/>
    </source>
</evidence>
<evidence type="ECO:0000259" key="12">
    <source>
        <dbReference type="PROSITE" id="PS51900"/>
    </source>
</evidence>
<keyword evidence="3" id="KW-0132">Cell division</keyword>
<dbReference type="InterPro" id="IPR013762">
    <property type="entry name" value="Integrase-like_cat_sf"/>
</dbReference>
<feature type="region of interest" description="Disordered" evidence="10">
    <location>
        <begin position="301"/>
        <end position="332"/>
    </location>
</feature>
<evidence type="ECO:0000259" key="11">
    <source>
        <dbReference type="PROSITE" id="PS51898"/>
    </source>
</evidence>
<accession>A0A329VCS5</accession>
<dbReference type="Pfam" id="PF00589">
    <property type="entry name" value="Phage_integrase"/>
    <property type="match status" value="1"/>
</dbReference>
<dbReference type="GO" id="GO:0006310">
    <property type="term" value="P:DNA recombination"/>
    <property type="evidence" value="ECO:0007669"/>
    <property type="project" value="UniProtKB-KW"/>
</dbReference>
<dbReference type="AlphaFoldDB" id="A0A329VCS5"/>
<dbReference type="GO" id="GO:0015074">
    <property type="term" value="P:DNA integration"/>
    <property type="evidence" value="ECO:0007669"/>
    <property type="project" value="UniProtKB-KW"/>
</dbReference>
<keyword evidence="6 9" id="KW-0238">DNA-binding</keyword>
<dbReference type="GO" id="GO:0007059">
    <property type="term" value="P:chromosome segregation"/>
    <property type="evidence" value="ECO:0007669"/>
    <property type="project" value="UniProtKB-KW"/>
</dbReference>
<dbReference type="SUPFAM" id="SSF56349">
    <property type="entry name" value="DNA breaking-rejoining enzymes"/>
    <property type="match status" value="1"/>
</dbReference>
<evidence type="ECO:0000256" key="3">
    <source>
        <dbReference type="ARBA" id="ARBA00022618"/>
    </source>
</evidence>
<dbReference type="PROSITE" id="PS51898">
    <property type="entry name" value="TYR_RECOMBINASE"/>
    <property type="match status" value="1"/>
</dbReference>
<dbReference type="EMBL" id="NSCI01000026">
    <property type="protein sequence ID" value="RAW87455.1"/>
    <property type="molecule type" value="Genomic_DNA"/>
</dbReference>
<dbReference type="PANTHER" id="PTHR30349:SF77">
    <property type="entry name" value="TYROSINE RECOMBINASE XERC"/>
    <property type="match status" value="1"/>
</dbReference>
<reference evidence="14" key="1">
    <citation type="submission" date="2017-08" db="EMBL/GenBank/DDBJ databases">
        <authorList>
            <person name="de Groot N.N."/>
        </authorList>
    </citation>
    <scope>NUCLEOTIDE SEQUENCE</scope>
    <source>
        <strain evidence="14">BOJ-47</strain>
    </source>
</reference>
<comment type="subcellular location">
    <subcellularLocation>
        <location evidence="1">Cytoplasm</location>
    </subcellularLocation>
</comment>
<dbReference type="NCBIfam" id="NF002331">
    <property type="entry name" value="PRK01287.1"/>
    <property type="match status" value="1"/>
</dbReference>
<dbReference type="InterPro" id="IPR050090">
    <property type="entry name" value="Tyrosine_recombinase_XerCD"/>
</dbReference>
<evidence type="ECO:0000256" key="8">
    <source>
        <dbReference type="ARBA" id="ARBA00023306"/>
    </source>
</evidence>
<dbReference type="InterPro" id="IPR010998">
    <property type="entry name" value="Integrase_recombinase_N"/>
</dbReference>
<dbReference type="EMBL" id="NSCI01000026">
    <property type="protein sequence ID" value="RAW87448.1"/>
    <property type="molecule type" value="Genomic_DNA"/>
</dbReference>
<reference evidence="14 15" key="2">
    <citation type="journal article" date="2018" name="Int. J. Syst. Evol. Microbiol.">
        <title>Whole-genome-based revisit of Photorhabdus phylogeny: proposal for the elevation of most Photorhabdus subspecies to the species level and description of one novel species Photorhabdus bodei sp. nov., and one novel subspecies Photorhabdus laumondii subsp. clarkei subsp. nov.</title>
        <authorList>
            <person name="Machado R.A.R."/>
            <person name="Wuthrich D."/>
            <person name="Kuhnert P."/>
            <person name="Arce C.C.M."/>
            <person name="Thonen L."/>
            <person name="Ruiz C."/>
            <person name="Zhang X."/>
            <person name="Robert C.A.M."/>
            <person name="Karimi J."/>
            <person name="Kamali S."/>
            <person name="Ma J."/>
            <person name="Bruggmann R."/>
            <person name="Erb M."/>
        </authorList>
    </citation>
    <scope>NUCLEOTIDE SEQUENCE [LARGE SCALE GENOMIC DNA]</scope>
    <source>
        <strain evidence="14 15">BOJ-47</strain>
    </source>
</reference>
<keyword evidence="8" id="KW-0131">Cell cycle</keyword>
<protein>
    <submittedName>
        <fullName evidence="14">Recombinase XerD</fullName>
    </submittedName>
</protein>
<name>A0A329VCS5_9GAMM</name>
<dbReference type="GO" id="GO:0005737">
    <property type="term" value="C:cytoplasm"/>
    <property type="evidence" value="ECO:0007669"/>
    <property type="project" value="UniProtKB-SubCell"/>
</dbReference>
<dbReference type="Gene3D" id="1.10.443.10">
    <property type="entry name" value="Intergrase catalytic core"/>
    <property type="match status" value="1"/>
</dbReference>
<dbReference type="PANTHER" id="PTHR30349">
    <property type="entry name" value="PHAGE INTEGRASE-RELATED"/>
    <property type="match status" value="1"/>
</dbReference>
<evidence type="ECO:0000313" key="14">
    <source>
        <dbReference type="EMBL" id="RAW87455.1"/>
    </source>
</evidence>
<dbReference type="SUPFAM" id="SSF47823">
    <property type="entry name" value="lambda integrase-like, N-terminal domain"/>
    <property type="match status" value="1"/>
</dbReference>
<dbReference type="InterPro" id="IPR044068">
    <property type="entry name" value="CB"/>
</dbReference>
<dbReference type="GO" id="GO:0051301">
    <property type="term" value="P:cell division"/>
    <property type="evidence" value="ECO:0007669"/>
    <property type="project" value="UniProtKB-KW"/>
</dbReference>
<dbReference type="GO" id="GO:0003677">
    <property type="term" value="F:DNA binding"/>
    <property type="evidence" value="ECO:0007669"/>
    <property type="project" value="UniProtKB-UniRule"/>
</dbReference>
<organism evidence="14 15">
    <name type="scientific">Photorhabdus laumondii subsp. clarkei</name>
    <dbReference type="NCBI Taxonomy" id="2029685"/>
    <lineage>
        <taxon>Bacteria</taxon>
        <taxon>Pseudomonadati</taxon>
        <taxon>Pseudomonadota</taxon>
        <taxon>Gammaproteobacteria</taxon>
        <taxon>Enterobacterales</taxon>
        <taxon>Morganellaceae</taxon>
        <taxon>Photorhabdus</taxon>
    </lineage>
</organism>
<keyword evidence="4" id="KW-0159">Chromosome partition</keyword>
<dbReference type="InterPro" id="IPR002104">
    <property type="entry name" value="Integrase_catalytic"/>
</dbReference>
<evidence type="ECO:0000313" key="13">
    <source>
        <dbReference type="EMBL" id="RAW87448.1"/>
    </source>
</evidence>
<feature type="domain" description="Core-binding (CB)" evidence="12">
    <location>
        <begin position="4"/>
        <end position="95"/>
    </location>
</feature>
<evidence type="ECO:0000256" key="2">
    <source>
        <dbReference type="ARBA" id="ARBA00022490"/>
    </source>
</evidence>
<dbReference type="InterPro" id="IPR004107">
    <property type="entry name" value="Integrase_SAM-like_N"/>
</dbReference>
<evidence type="ECO:0000256" key="1">
    <source>
        <dbReference type="ARBA" id="ARBA00004496"/>
    </source>
</evidence>
<dbReference type="PROSITE" id="PS51900">
    <property type="entry name" value="CB"/>
    <property type="match status" value="1"/>
</dbReference>
<evidence type="ECO:0000256" key="10">
    <source>
        <dbReference type="SAM" id="MobiDB-lite"/>
    </source>
</evidence>
<evidence type="ECO:0000256" key="9">
    <source>
        <dbReference type="PROSITE-ProRule" id="PRU01248"/>
    </source>
</evidence>
<sequence length="332" mass="38187">MASTTLRQHIQHFLEHLDALRYTRETRAHYRSNLMEFVRWCDERGLTTAQQVSFAQLESWQRGLATQKNRHGRPLTASTLVKKLTSVRNLFSWLTKRQHLLYNPARELELPRPERRLPWGMLSEQETRHVLSLTDDNNPLSVRDRAVMETLWSSGIRRSEVQRLQVSDVDFERGMLFVRQGKGRKDRVVPFGESAQHWLQRYLNDVRPRLIWGPDPGYLFVSQRGKALAEGTMTQIVRNALHRADIDKPGGCHLFRHGMATQMLENGADTRHIQAILGHASLDATQIYTRVAIGHLKAVHEQTHPAERQSKQATPPDDKQADSAKPDSPKPV</sequence>
<evidence type="ECO:0000256" key="7">
    <source>
        <dbReference type="ARBA" id="ARBA00023172"/>
    </source>
</evidence>